<dbReference type="AlphaFoldDB" id="M4VDE0"/>
<evidence type="ECO:0000313" key="2">
    <source>
        <dbReference type="Proteomes" id="UP000011932"/>
    </source>
</evidence>
<dbReference type="EMBL" id="CP003538">
    <property type="protein sequence ID" value="AGH97407.1"/>
    <property type="molecule type" value="Genomic_DNA"/>
</dbReference>
<dbReference type="Proteomes" id="UP000011932">
    <property type="component" value="Chromosome"/>
</dbReference>
<sequence length="98" mass="10926">MDKGLDSWAEGFTHHAGGIKWPELEVMQAMQKQGWKFECFAMQGMPSVGGGSVNKYIVTPEGRDLVGPNARESDRKRYHDTVAATRHELAKNKPTPNL</sequence>
<dbReference type="STRING" id="349215.A11S_583"/>
<evidence type="ECO:0000313" key="1">
    <source>
        <dbReference type="EMBL" id="AGH97407.1"/>
    </source>
</evidence>
<dbReference type="KEGG" id="man:A11S_583"/>
<organism evidence="1 2">
    <name type="scientific">Micavibrio aeruginosavorus EPB</name>
    <dbReference type="NCBI Taxonomy" id="349215"/>
    <lineage>
        <taxon>Bacteria</taxon>
        <taxon>Pseudomonadati</taxon>
        <taxon>Bdellovibrionota</taxon>
        <taxon>Bdellovibrionia</taxon>
        <taxon>Bdellovibrionales</taxon>
        <taxon>Pseudobdellovibrionaceae</taxon>
        <taxon>Micavibrio</taxon>
    </lineage>
</organism>
<dbReference type="HOGENOM" id="CLU_2330565_0_0_5"/>
<proteinExistence type="predicted"/>
<protein>
    <submittedName>
        <fullName evidence="1">Uncharacterized protein</fullName>
    </submittedName>
</protein>
<accession>M4VDE0</accession>
<reference evidence="1 2" key="1">
    <citation type="journal article" date="2013" name="ISME J.">
        <title>By their genes ye shall know them: genomic signatures of predatory bacteria.</title>
        <authorList>
            <person name="Pasternak Z."/>
            <person name="Pietrokovski S."/>
            <person name="Rotem O."/>
            <person name="Gophna U."/>
            <person name="Lurie-Weinberger M.N."/>
            <person name="Jurkevitch E."/>
        </authorList>
    </citation>
    <scope>NUCLEOTIDE SEQUENCE [LARGE SCALE GENOMIC DNA]</scope>
    <source>
        <strain evidence="1">EPB</strain>
    </source>
</reference>
<name>M4VDE0_9BACT</name>
<gene>
    <name evidence="1" type="ORF">A11S_583</name>
</gene>